<keyword evidence="2" id="KW-1185">Reference proteome</keyword>
<dbReference type="EMBL" id="CP144748">
    <property type="protein sequence ID" value="WVZ72004.1"/>
    <property type="molecule type" value="Genomic_DNA"/>
</dbReference>
<proteinExistence type="predicted"/>
<name>A0AAQ3TFN3_PASNO</name>
<dbReference type="AlphaFoldDB" id="A0AAQ3TFN3"/>
<evidence type="ECO:0000313" key="1">
    <source>
        <dbReference type="EMBL" id="WVZ72004.1"/>
    </source>
</evidence>
<dbReference type="Proteomes" id="UP001341281">
    <property type="component" value="Chromosome 04"/>
</dbReference>
<organism evidence="1 2">
    <name type="scientific">Paspalum notatum var. saurae</name>
    <dbReference type="NCBI Taxonomy" id="547442"/>
    <lineage>
        <taxon>Eukaryota</taxon>
        <taxon>Viridiplantae</taxon>
        <taxon>Streptophyta</taxon>
        <taxon>Embryophyta</taxon>
        <taxon>Tracheophyta</taxon>
        <taxon>Spermatophyta</taxon>
        <taxon>Magnoliopsida</taxon>
        <taxon>Liliopsida</taxon>
        <taxon>Poales</taxon>
        <taxon>Poaceae</taxon>
        <taxon>PACMAD clade</taxon>
        <taxon>Panicoideae</taxon>
        <taxon>Andropogonodae</taxon>
        <taxon>Paspaleae</taxon>
        <taxon>Paspalinae</taxon>
        <taxon>Paspalum</taxon>
    </lineage>
</organism>
<evidence type="ECO:0000313" key="2">
    <source>
        <dbReference type="Proteomes" id="UP001341281"/>
    </source>
</evidence>
<feature type="non-terminal residue" evidence="1">
    <location>
        <position position="1"/>
    </location>
</feature>
<protein>
    <submittedName>
        <fullName evidence="1">Uncharacterized protein</fullName>
    </submittedName>
</protein>
<gene>
    <name evidence="1" type="ORF">U9M48_020530</name>
</gene>
<reference evidence="1 2" key="1">
    <citation type="submission" date="2024-02" db="EMBL/GenBank/DDBJ databases">
        <title>High-quality chromosome-scale genome assembly of Pensacola bahiagrass (Paspalum notatum Flugge var. saurae).</title>
        <authorList>
            <person name="Vega J.M."/>
            <person name="Podio M."/>
            <person name="Orjuela J."/>
            <person name="Siena L.A."/>
            <person name="Pessino S.C."/>
            <person name="Combes M.C."/>
            <person name="Mariac C."/>
            <person name="Albertini E."/>
            <person name="Pupilli F."/>
            <person name="Ortiz J.P.A."/>
            <person name="Leblanc O."/>
        </authorList>
    </citation>
    <scope>NUCLEOTIDE SEQUENCE [LARGE SCALE GENOMIC DNA]</scope>
    <source>
        <strain evidence="1">R1</strain>
        <tissue evidence="1">Leaf</tissue>
    </source>
</reference>
<sequence>MKSSNPHTKLGLRLVSLASPPRAHHRLGMLMLALVLHPHPLLAAALRSGEALSSAAAFRIRFLLITGRDKGNQELIIPLFHQLPLWDDEAEKPFHLVKTATPEWQ</sequence>
<accession>A0AAQ3TFN3</accession>